<evidence type="ECO:0000256" key="1">
    <source>
        <dbReference type="SAM" id="Phobius"/>
    </source>
</evidence>
<evidence type="ECO:0000313" key="2">
    <source>
        <dbReference type="EMBL" id="NYS94830.1"/>
    </source>
</evidence>
<protein>
    <submittedName>
        <fullName evidence="2">Uncharacterized protein</fullName>
    </submittedName>
</protein>
<dbReference type="Proteomes" id="UP000561011">
    <property type="component" value="Unassembled WGS sequence"/>
</dbReference>
<reference evidence="2 3" key="1">
    <citation type="submission" date="2020-07" db="EMBL/GenBank/DDBJ databases">
        <title>MOT database genomes.</title>
        <authorList>
            <person name="Joseph S."/>
            <person name="Aduse-Opoku J."/>
            <person name="Hashim A."/>
            <person name="Wade W."/>
            <person name="Curtis M."/>
        </authorList>
    </citation>
    <scope>NUCLEOTIDE SEQUENCE [LARGE SCALE GENOMIC DNA]</scope>
    <source>
        <strain evidence="2 3">DSM 100099</strain>
    </source>
</reference>
<evidence type="ECO:0000313" key="3">
    <source>
        <dbReference type="Proteomes" id="UP000561011"/>
    </source>
</evidence>
<dbReference type="RefSeq" id="WP_056128052.1">
    <property type="nucleotide sequence ID" value="NZ_JACBYE010000045.1"/>
</dbReference>
<keyword evidence="3" id="KW-1185">Reference proteome</keyword>
<comment type="caution">
    <text evidence="2">The sequence shown here is derived from an EMBL/GenBank/DDBJ whole genome shotgun (WGS) entry which is preliminary data.</text>
</comment>
<keyword evidence="1" id="KW-1133">Transmembrane helix</keyword>
<organism evidence="2 3">
    <name type="scientific">Sanguibacter inulinus</name>
    <dbReference type="NCBI Taxonomy" id="60922"/>
    <lineage>
        <taxon>Bacteria</taxon>
        <taxon>Bacillati</taxon>
        <taxon>Actinomycetota</taxon>
        <taxon>Actinomycetes</taxon>
        <taxon>Micrococcales</taxon>
        <taxon>Sanguibacteraceae</taxon>
        <taxon>Sanguibacter</taxon>
    </lineage>
</organism>
<sequence length="63" mass="6887">MSTFWTSVAALVPSIGVGVLFYFAMRFIIRADRNERANLARLDAEEDAREAAVTASKEPGVTP</sequence>
<proteinExistence type="predicted"/>
<dbReference type="EMBL" id="JACBYE010000045">
    <property type="protein sequence ID" value="NYS94830.1"/>
    <property type="molecule type" value="Genomic_DNA"/>
</dbReference>
<keyword evidence="1" id="KW-0472">Membrane</keyword>
<name>A0A853EWN3_9MICO</name>
<keyword evidence="1" id="KW-0812">Transmembrane</keyword>
<gene>
    <name evidence="2" type="ORF">HZZ10_15035</name>
</gene>
<dbReference type="AlphaFoldDB" id="A0A853EWN3"/>
<accession>A0A853EWN3</accession>
<feature type="transmembrane region" description="Helical" evidence="1">
    <location>
        <begin position="6"/>
        <end position="29"/>
    </location>
</feature>